<dbReference type="Pfam" id="PF24092">
    <property type="entry name" value="DUF7373_C"/>
    <property type="match status" value="1"/>
</dbReference>
<accession>A0A934NTV8</accession>
<evidence type="ECO:0000313" key="3">
    <source>
        <dbReference type="EMBL" id="MBJ8341198.1"/>
    </source>
</evidence>
<dbReference type="RefSeq" id="WP_199706053.1">
    <property type="nucleotide sequence ID" value="NZ_JAEMNV010000006.1"/>
</dbReference>
<gene>
    <name evidence="3" type="ORF">JGU71_20125</name>
</gene>
<dbReference type="EMBL" id="JAEMNV010000006">
    <property type="protein sequence ID" value="MBJ8341198.1"/>
    <property type="molecule type" value="Genomic_DNA"/>
</dbReference>
<dbReference type="Pfam" id="PF24088">
    <property type="entry name" value="DUF7373"/>
    <property type="match status" value="1"/>
</dbReference>
<keyword evidence="4" id="KW-1185">Reference proteome</keyword>
<dbReference type="InterPro" id="IPR056463">
    <property type="entry name" value="DUF7373_C"/>
</dbReference>
<evidence type="ECO:0000313" key="4">
    <source>
        <dbReference type="Proteomes" id="UP000655868"/>
    </source>
</evidence>
<name>A0A934NTV8_9NOCA</name>
<feature type="domain" description="DUF7373" evidence="1">
    <location>
        <begin position="61"/>
        <end position="257"/>
    </location>
</feature>
<reference evidence="3" key="1">
    <citation type="submission" date="2020-12" db="EMBL/GenBank/DDBJ databases">
        <title>Antrihabitans popcorni sp. nov. and Antrihabitans auranticaus sp. nov., isolated from a larva cave.</title>
        <authorList>
            <person name="Lee S.D."/>
            <person name="Kim I.S."/>
        </authorList>
    </citation>
    <scope>NUCLEOTIDE SEQUENCE</scope>
    <source>
        <strain evidence="3">YC3-6</strain>
    </source>
</reference>
<evidence type="ECO:0000259" key="2">
    <source>
        <dbReference type="Pfam" id="PF24092"/>
    </source>
</evidence>
<feature type="domain" description="DUF7373" evidence="2">
    <location>
        <begin position="296"/>
        <end position="422"/>
    </location>
</feature>
<protein>
    <submittedName>
        <fullName evidence="3">Uncharacterized protein</fullName>
    </submittedName>
</protein>
<proteinExistence type="predicted"/>
<evidence type="ECO:0000259" key="1">
    <source>
        <dbReference type="Pfam" id="PF24088"/>
    </source>
</evidence>
<sequence>MKFDVKLSGRVGAVALVVLLGGAQIAGCASPTEGAAKAGEVDVRTLDVGNYSTEPLEVPRNDRESFGRLIEAVRIADAVANPYKIDPDLKYWSGAEPRPDAKSATGTLADATQPVLEKYGMIAGYAVGGRDQEFPAEGKPKVGDARAVTINVLRFPDEDSAERAAREIDAVDFALSPDNRAVDIPEYDAAQSHWRLGVPTLGSTIAHGFWVVNVYAEHTSPDIDALTDLVTKTFDAQMPLLDGFEATPVDKVATLPLDAEGMVRRILPYQVGVWPYPVVESDDPSTIVESGNVSIESGIAYGRLGATHSAGNKEVVGKLFDETGLEFWGAVEIGTFLYRVRDKAAAEQLVAENYGDSPNITNTIDGPEGVPDATCQELQTDAGDPYYRCSVIYRQYAASVTSDDEDDVRFKAAAQYALLANSQ</sequence>
<dbReference type="AlphaFoldDB" id="A0A934NTV8"/>
<organism evidence="3 4">
    <name type="scientific">Antrihabitans stalagmiti</name>
    <dbReference type="NCBI Taxonomy" id="2799499"/>
    <lineage>
        <taxon>Bacteria</taxon>
        <taxon>Bacillati</taxon>
        <taxon>Actinomycetota</taxon>
        <taxon>Actinomycetes</taxon>
        <taxon>Mycobacteriales</taxon>
        <taxon>Nocardiaceae</taxon>
        <taxon>Antrihabitans</taxon>
    </lineage>
</organism>
<dbReference type="Proteomes" id="UP000655868">
    <property type="component" value="Unassembled WGS sequence"/>
</dbReference>
<dbReference type="InterPro" id="IPR055797">
    <property type="entry name" value="DUF7373"/>
</dbReference>
<comment type="caution">
    <text evidence="3">The sequence shown here is derived from an EMBL/GenBank/DDBJ whole genome shotgun (WGS) entry which is preliminary data.</text>
</comment>